<keyword evidence="1" id="KW-0812">Transmembrane</keyword>
<evidence type="ECO:0000313" key="3">
    <source>
        <dbReference type="EnsemblPlants" id="OPUNC01G43610.1"/>
    </source>
</evidence>
<evidence type="ECO:0000256" key="1">
    <source>
        <dbReference type="SAM" id="Phobius"/>
    </source>
</evidence>
<dbReference type="Proteomes" id="UP000026962">
    <property type="component" value="Chromosome 1"/>
</dbReference>
<organism evidence="3">
    <name type="scientific">Oryza punctata</name>
    <name type="common">Red rice</name>
    <dbReference type="NCBI Taxonomy" id="4537"/>
    <lineage>
        <taxon>Eukaryota</taxon>
        <taxon>Viridiplantae</taxon>
        <taxon>Streptophyta</taxon>
        <taxon>Embryophyta</taxon>
        <taxon>Tracheophyta</taxon>
        <taxon>Spermatophyta</taxon>
        <taxon>Magnoliopsida</taxon>
        <taxon>Liliopsida</taxon>
        <taxon>Poales</taxon>
        <taxon>Poaceae</taxon>
        <taxon>BOP clade</taxon>
        <taxon>Oryzoideae</taxon>
        <taxon>Oryzeae</taxon>
        <taxon>Oryzinae</taxon>
        <taxon>Oryza</taxon>
    </lineage>
</organism>
<dbReference type="SUPFAM" id="SSF54001">
    <property type="entry name" value="Cysteine proteinases"/>
    <property type="match status" value="1"/>
</dbReference>
<dbReference type="Pfam" id="PF08246">
    <property type="entry name" value="Inhibitor_I29"/>
    <property type="match status" value="1"/>
</dbReference>
<accession>A0A0E0JTX3</accession>
<dbReference type="Gene3D" id="1.10.287.2250">
    <property type="match status" value="1"/>
</dbReference>
<evidence type="ECO:0000259" key="2">
    <source>
        <dbReference type="Pfam" id="PF08246"/>
    </source>
</evidence>
<dbReference type="HOGENOM" id="CLU_181005_1_0_1"/>
<sequence length="81" mass="9209">MRVSAAALMTASAAAAAALLLLIWTISYEEQETRRMFVEWKGKYGKTYKDVGEEECRYAVFKDTHRRRIDRYNAAAAAAFP</sequence>
<keyword evidence="4" id="KW-1185">Reference proteome</keyword>
<feature type="transmembrane region" description="Helical" evidence="1">
    <location>
        <begin position="6"/>
        <end position="26"/>
    </location>
</feature>
<feature type="domain" description="Cathepsin propeptide inhibitor" evidence="2">
    <location>
        <begin position="37"/>
        <end position="73"/>
    </location>
</feature>
<dbReference type="Gramene" id="OPUNC01G43610.1">
    <property type="protein sequence ID" value="OPUNC01G43610.1"/>
    <property type="gene ID" value="OPUNC01G43610"/>
</dbReference>
<proteinExistence type="predicted"/>
<reference evidence="3" key="2">
    <citation type="submission" date="2018-05" db="EMBL/GenBank/DDBJ databases">
        <title>OpunRS2 (Oryza punctata Reference Sequence Version 2).</title>
        <authorList>
            <person name="Zhang J."/>
            <person name="Kudrna D."/>
            <person name="Lee S."/>
            <person name="Talag J."/>
            <person name="Welchert J."/>
            <person name="Wing R.A."/>
        </authorList>
    </citation>
    <scope>NUCLEOTIDE SEQUENCE [LARGE SCALE GENOMIC DNA]</scope>
</reference>
<dbReference type="STRING" id="4537.A0A0E0JTX3"/>
<evidence type="ECO:0000313" key="4">
    <source>
        <dbReference type="Proteomes" id="UP000026962"/>
    </source>
</evidence>
<dbReference type="InterPro" id="IPR013201">
    <property type="entry name" value="Prot_inhib_I29"/>
</dbReference>
<dbReference type="InterPro" id="IPR038765">
    <property type="entry name" value="Papain-like_cys_pep_sf"/>
</dbReference>
<protein>
    <recommendedName>
        <fullName evidence="2">Cathepsin propeptide inhibitor domain-containing protein</fullName>
    </recommendedName>
</protein>
<dbReference type="AlphaFoldDB" id="A0A0E0JTX3"/>
<reference evidence="3" key="1">
    <citation type="submission" date="2015-04" db="UniProtKB">
        <authorList>
            <consortium name="EnsemblPlants"/>
        </authorList>
    </citation>
    <scope>IDENTIFICATION</scope>
</reference>
<keyword evidence="1" id="KW-1133">Transmembrane helix</keyword>
<name>A0A0E0JTX3_ORYPU</name>
<dbReference type="EnsemblPlants" id="OPUNC01G43610.1">
    <property type="protein sequence ID" value="OPUNC01G43610.1"/>
    <property type="gene ID" value="OPUNC01G43610"/>
</dbReference>
<keyword evidence="1" id="KW-0472">Membrane</keyword>